<name>A0A6C0QST1_9BACL</name>
<organism evidence="1 2">
    <name type="scientific">Paenibacillus larvae subsp. larvae</name>
    <dbReference type="NCBI Taxonomy" id="147375"/>
    <lineage>
        <taxon>Bacteria</taxon>
        <taxon>Bacillati</taxon>
        <taxon>Bacillota</taxon>
        <taxon>Bacilli</taxon>
        <taxon>Bacillales</taxon>
        <taxon>Paenibacillaceae</taxon>
        <taxon>Paenibacillus</taxon>
    </lineage>
</organism>
<evidence type="ECO:0000313" key="1">
    <source>
        <dbReference type="EMBL" id="QHZ51764.1"/>
    </source>
</evidence>
<evidence type="ECO:0000313" key="2">
    <source>
        <dbReference type="Proteomes" id="UP000464330"/>
    </source>
</evidence>
<protein>
    <submittedName>
        <fullName evidence="1">Uncharacterized protein</fullName>
    </submittedName>
</protein>
<accession>A0A6C0QST1</accession>
<reference evidence="1 2" key="1">
    <citation type="journal article" date="2020" name="Int. J. Med. Microbiol.">
        <title>Discovery of Paenibacillus larvae ERIC V: Phenotypic and genomic comparison to genotypes ERIC I-IV reveal different inventories of virulence factors which correlate with epidemiological prevalences of American Foulbrood.</title>
        <authorList>
            <person name="Beims H."/>
            <person name="Bunk B."/>
            <person name="Erler S."/>
            <person name="Mohr K.I."/>
            <person name="Sproer C."/>
            <person name="Pradella S."/>
            <person name="Gunther G."/>
            <person name="Rohde M."/>
            <person name="von der Ohe W."/>
            <person name="Steinert M."/>
        </authorList>
    </citation>
    <scope>NUCLEOTIDE SEQUENCE [LARGE SCALE GENOMIC DNA]</scope>
    <source>
        <strain evidence="1">Eric_V</strain>
    </source>
</reference>
<dbReference type="EMBL" id="CP019717">
    <property type="protein sequence ID" value="QHZ51764.1"/>
    <property type="molecule type" value="Genomic_DNA"/>
</dbReference>
<proteinExistence type="predicted"/>
<gene>
    <name evidence="1" type="ORF">ERICV_02642</name>
</gene>
<dbReference type="AlphaFoldDB" id="A0A6C0QST1"/>
<dbReference type="Proteomes" id="UP000464330">
    <property type="component" value="Chromosome"/>
</dbReference>
<sequence length="96" mass="9898">MGIAILIEGNTRLEMAVIDTSINIAADTSPVSTAAVPTTRVPTIEMADPIALGIRTPASRKISKVTSIMIASKKAGNGTSSRCAIKLTRSSDGIIS</sequence>